<feature type="transmembrane region" description="Helical" evidence="1">
    <location>
        <begin position="101"/>
        <end position="117"/>
    </location>
</feature>
<evidence type="ECO:0000256" key="1">
    <source>
        <dbReference type="SAM" id="Phobius"/>
    </source>
</evidence>
<evidence type="ECO:0000313" key="3">
    <source>
        <dbReference type="Proteomes" id="UP001279410"/>
    </source>
</evidence>
<evidence type="ECO:0000313" key="2">
    <source>
        <dbReference type="EMBL" id="GLD52282.1"/>
    </source>
</evidence>
<feature type="transmembrane region" description="Helical" evidence="1">
    <location>
        <begin position="238"/>
        <end position="255"/>
    </location>
</feature>
<dbReference type="InterPro" id="IPR039492">
    <property type="entry name" value="TMEM109"/>
</dbReference>
<dbReference type="AlphaFoldDB" id="A0AAD3ME75"/>
<dbReference type="Proteomes" id="UP001279410">
    <property type="component" value="Unassembled WGS sequence"/>
</dbReference>
<keyword evidence="1" id="KW-0472">Membrane</keyword>
<dbReference type="PANTHER" id="PTHR14550">
    <property type="entry name" value="TRANSMEMBRANE PROTEIN 109"/>
    <property type="match status" value="1"/>
</dbReference>
<dbReference type="EMBL" id="BRZM01000013">
    <property type="protein sequence ID" value="GLD52282.1"/>
    <property type="molecule type" value="Genomic_DNA"/>
</dbReference>
<name>A0AAD3ME75_LATJO</name>
<dbReference type="GO" id="GO:0071480">
    <property type="term" value="P:cellular response to gamma radiation"/>
    <property type="evidence" value="ECO:0007669"/>
    <property type="project" value="InterPro"/>
</dbReference>
<dbReference type="GO" id="GO:0042771">
    <property type="term" value="P:intrinsic apoptotic signaling pathway in response to DNA damage by p53 class mediator"/>
    <property type="evidence" value="ECO:0007669"/>
    <property type="project" value="TreeGrafter"/>
</dbReference>
<feature type="transmembrane region" description="Helical" evidence="1">
    <location>
        <begin position="267"/>
        <end position="286"/>
    </location>
</feature>
<feature type="transmembrane region" description="Helical" evidence="1">
    <location>
        <begin position="207"/>
        <end position="231"/>
    </location>
</feature>
<reference evidence="2" key="1">
    <citation type="submission" date="2022-08" db="EMBL/GenBank/DDBJ databases">
        <title>Genome sequencing of akame (Lates japonicus).</title>
        <authorList>
            <person name="Hashiguchi Y."/>
            <person name="Takahashi H."/>
        </authorList>
    </citation>
    <scope>NUCLEOTIDE SEQUENCE</scope>
    <source>
        <strain evidence="2">Kochi</strain>
    </source>
</reference>
<feature type="transmembrane region" description="Helical" evidence="1">
    <location>
        <begin position="40"/>
        <end position="61"/>
    </location>
</feature>
<keyword evidence="1" id="KW-1133">Transmembrane helix</keyword>
<keyword evidence="1 2" id="KW-0812">Transmembrane</keyword>
<proteinExistence type="predicted"/>
<sequence length="318" mass="34444">MAVAVSRDLTVQVLEDVNAVKLTDRQQALRAAIQRGEPKCLGVSQVMLGLMVMSYSIPLHFTELTEVVSLGVPWWSGLMCVITAITEAAAVSMFSQSNPGAFSGLCLLGALFMAVSAEKEFESRPGMIQEIRTAMADLAGEGRTYLGRLAGEQTVLSVQKAFSQVLGVVSTSLASGLNVLLQYVSHFLQAAGIQVAFPINRVTPEGLIFVAQWILVALIGYWLISLTFRLVASTLKRALWLLKVGVALVCFGFILSDHSVGTETMAVRLAVLVCVCVLLGVGTSGGSNAADKTAHLEEQVKVLERRLREMERWRRTEE</sequence>
<organism evidence="2 3">
    <name type="scientific">Lates japonicus</name>
    <name type="common">Japanese lates</name>
    <dbReference type="NCBI Taxonomy" id="270547"/>
    <lineage>
        <taxon>Eukaryota</taxon>
        <taxon>Metazoa</taxon>
        <taxon>Chordata</taxon>
        <taxon>Craniata</taxon>
        <taxon>Vertebrata</taxon>
        <taxon>Euteleostomi</taxon>
        <taxon>Actinopterygii</taxon>
        <taxon>Neopterygii</taxon>
        <taxon>Teleostei</taxon>
        <taxon>Neoteleostei</taxon>
        <taxon>Acanthomorphata</taxon>
        <taxon>Carangaria</taxon>
        <taxon>Carangaria incertae sedis</taxon>
        <taxon>Centropomidae</taxon>
        <taxon>Lates</taxon>
    </lineage>
</organism>
<protein>
    <submittedName>
        <fullName evidence="2">Transmembrane protein 109</fullName>
    </submittedName>
</protein>
<dbReference type="PANTHER" id="PTHR14550:SF2">
    <property type="entry name" value="TRANSMEMBRANE PROTEIN 109"/>
    <property type="match status" value="1"/>
</dbReference>
<dbReference type="Pfam" id="PF14965">
    <property type="entry name" value="BRI3BP"/>
    <property type="match status" value="1"/>
</dbReference>
<feature type="transmembrane region" description="Helical" evidence="1">
    <location>
        <begin position="73"/>
        <end position="94"/>
    </location>
</feature>
<comment type="caution">
    <text evidence="2">The sequence shown here is derived from an EMBL/GenBank/DDBJ whole genome shotgun (WGS) entry which is preliminary data.</text>
</comment>
<accession>A0AAD3ME75</accession>
<keyword evidence="3" id="KW-1185">Reference proteome</keyword>
<gene>
    <name evidence="2" type="ORF">AKAME5_000521000</name>
</gene>